<proteinExistence type="predicted"/>
<dbReference type="GO" id="GO:0006313">
    <property type="term" value="P:DNA transposition"/>
    <property type="evidence" value="ECO:0007669"/>
    <property type="project" value="InterPro"/>
</dbReference>
<keyword evidence="1" id="KW-0812">Transmembrane</keyword>
<comment type="caution">
    <text evidence="4">The sequence shown here is derived from an EMBL/GenBank/DDBJ whole genome shotgun (WGS) entry which is preliminary data.</text>
</comment>
<dbReference type="Pfam" id="PF01609">
    <property type="entry name" value="DDE_Tnp_1"/>
    <property type="match status" value="1"/>
</dbReference>
<evidence type="ECO:0000313" key="5">
    <source>
        <dbReference type="Proteomes" id="UP000675781"/>
    </source>
</evidence>
<reference evidence="4" key="1">
    <citation type="submission" date="2021-04" db="EMBL/GenBank/DDBJ databases">
        <title>Genome based classification of Actinospica acidithermotolerans sp. nov., an actinobacterium isolated from an Indonesian hot spring.</title>
        <authorList>
            <person name="Kusuma A.B."/>
            <person name="Putra K.E."/>
            <person name="Nafisah S."/>
            <person name="Loh J."/>
            <person name="Nouioui I."/>
            <person name="Goodfellow M."/>
        </authorList>
    </citation>
    <scope>NUCLEOTIDE SEQUENCE</scope>
    <source>
        <strain evidence="4">CSCA 57</strain>
    </source>
</reference>
<sequence>MDERKPYNTDLSEPEWAVIKPLIAAWKAQHPSVSGHQGRYEMREIVNALRYQNRTGCQWELLPHDFPPTGAVRYYFDVWKRDGLDARINDVLRMMVREKAGRTADPSLVVLDSQSVRAAAGVPKSTTGLDAAKKTPGRRRGLAVDVIGLIIAVVVVAASVHDNAIGTALLNKVVASTGTVRTALVDQGFKNSVVDHGRTLGIDVQIVERNPARTGFVPEPIRWRVEQTNGLNMLERRLARDFEHAPSSSESRIYWASAGRILRRLAGTPARWREA</sequence>
<keyword evidence="5" id="KW-1185">Reference proteome</keyword>
<keyword evidence="1" id="KW-1133">Transmembrane helix</keyword>
<dbReference type="Pfam" id="PF13340">
    <property type="entry name" value="DUF4096"/>
    <property type="match status" value="1"/>
</dbReference>
<gene>
    <name evidence="4" type="ORF">KDL01_41145</name>
</gene>
<dbReference type="RefSeq" id="WP_212534144.1">
    <property type="nucleotide sequence ID" value="NZ_JAGSOG010000576.1"/>
</dbReference>
<feature type="domain" description="Transposase IS4-like" evidence="2">
    <location>
        <begin position="105"/>
        <end position="213"/>
    </location>
</feature>
<dbReference type="EMBL" id="JAGSOG010000576">
    <property type="protein sequence ID" value="MBR7839727.1"/>
    <property type="molecule type" value="Genomic_DNA"/>
</dbReference>
<organism evidence="4 5">
    <name type="scientific">Actinospica durhamensis</name>
    <dbReference type="NCBI Taxonomy" id="1508375"/>
    <lineage>
        <taxon>Bacteria</taxon>
        <taxon>Bacillati</taxon>
        <taxon>Actinomycetota</taxon>
        <taxon>Actinomycetes</taxon>
        <taxon>Catenulisporales</taxon>
        <taxon>Actinospicaceae</taxon>
        <taxon>Actinospica</taxon>
    </lineage>
</organism>
<dbReference type="GO" id="GO:0004803">
    <property type="term" value="F:transposase activity"/>
    <property type="evidence" value="ECO:0007669"/>
    <property type="project" value="InterPro"/>
</dbReference>
<dbReference type="PANTHER" id="PTHR30007:SF0">
    <property type="entry name" value="TRANSPOSASE"/>
    <property type="match status" value="1"/>
</dbReference>
<feature type="domain" description="Insertion element IS402-like" evidence="3">
    <location>
        <begin position="11"/>
        <end position="88"/>
    </location>
</feature>
<accession>A0A941IUW4</accession>
<dbReference type="InterPro" id="IPR002559">
    <property type="entry name" value="Transposase_11"/>
</dbReference>
<evidence type="ECO:0000256" key="1">
    <source>
        <dbReference type="SAM" id="Phobius"/>
    </source>
</evidence>
<protein>
    <submittedName>
        <fullName evidence="4">IS5 family transposase</fullName>
    </submittedName>
</protein>
<dbReference type="GO" id="GO:0003677">
    <property type="term" value="F:DNA binding"/>
    <property type="evidence" value="ECO:0007669"/>
    <property type="project" value="InterPro"/>
</dbReference>
<evidence type="ECO:0000259" key="3">
    <source>
        <dbReference type="Pfam" id="PF13340"/>
    </source>
</evidence>
<dbReference type="InterPro" id="IPR025161">
    <property type="entry name" value="IS402-like_dom"/>
</dbReference>
<evidence type="ECO:0000259" key="2">
    <source>
        <dbReference type="Pfam" id="PF01609"/>
    </source>
</evidence>
<dbReference type="PANTHER" id="PTHR30007">
    <property type="entry name" value="PHP DOMAIN PROTEIN"/>
    <property type="match status" value="1"/>
</dbReference>
<keyword evidence="1" id="KW-0472">Membrane</keyword>
<dbReference type="AlphaFoldDB" id="A0A941IUW4"/>
<evidence type="ECO:0000313" key="4">
    <source>
        <dbReference type="EMBL" id="MBR7839727.1"/>
    </source>
</evidence>
<feature type="transmembrane region" description="Helical" evidence="1">
    <location>
        <begin position="142"/>
        <end position="160"/>
    </location>
</feature>
<dbReference type="NCBIfam" id="NF033580">
    <property type="entry name" value="transpos_IS5_3"/>
    <property type="match status" value="1"/>
</dbReference>
<dbReference type="Proteomes" id="UP000675781">
    <property type="component" value="Unassembled WGS sequence"/>
</dbReference>
<name>A0A941IUW4_9ACTN</name>